<evidence type="ECO:0000256" key="6">
    <source>
        <dbReference type="ARBA" id="ARBA00022741"/>
    </source>
</evidence>
<gene>
    <name evidence="16" type="ORF">VPK24_16230</name>
</gene>
<comment type="caution">
    <text evidence="16">The sequence shown here is derived from an EMBL/GenBank/DDBJ whole genome shotgun (WGS) entry which is preliminary data.</text>
</comment>
<dbReference type="Pfam" id="PF13426">
    <property type="entry name" value="PAS_9"/>
    <property type="match status" value="2"/>
</dbReference>
<name>A0ABW7CDH6_9CYAN</name>
<dbReference type="SUPFAM" id="SSF55781">
    <property type="entry name" value="GAF domain-like"/>
    <property type="match status" value="2"/>
</dbReference>
<dbReference type="PROSITE" id="PS50109">
    <property type="entry name" value="HIS_KIN"/>
    <property type="match status" value="1"/>
</dbReference>
<comment type="subcellular location">
    <subcellularLocation>
        <location evidence="2">Membrane</location>
    </subcellularLocation>
</comment>
<keyword evidence="11" id="KW-0812">Transmembrane</keyword>
<dbReference type="EC" id="2.7.13.3" evidence="3"/>
<keyword evidence="11" id="KW-1133">Transmembrane helix</keyword>
<dbReference type="CDD" id="cd06225">
    <property type="entry name" value="HAMP"/>
    <property type="match status" value="1"/>
</dbReference>
<feature type="compositionally biased region" description="Pro residues" evidence="10">
    <location>
        <begin position="313"/>
        <end position="326"/>
    </location>
</feature>
<keyword evidence="7" id="KW-0418">Kinase</keyword>
<dbReference type="InterPro" id="IPR005467">
    <property type="entry name" value="His_kinase_dom"/>
</dbReference>
<keyword evidence="9" id="KW-0902">Two-component regulatory system</keyword>
<dbReference type="PANTHER" id="PTHR43065:SF10">
    <property type="entry name" value="PEROXIDE STRESS-ACTIVATED HISTIDINE KINASE MAK3"/>
    <property type="match status" value="1"/>
</dbReference>
<keyword evidence="8" id="KW-0067">ATP-binding</keyword>
<evidence type="ECO:0000313" key="17">
    <source>
        <dbReference type="Proteomes" id="UP001604335"/>
    </source>
</evidence>
<keyword evidence="5" id="KW-0808">Transferase</keyword>
<feature type="transmembrane region" description="Helical" evidence="11">
    <location>
        <begin position="429"/>
        <end position="449"/>
    </location>
</feature>
<dbReference type="SMART" id="SM00086">
    <property type="entry name" value="PAC"/>
    <property type="match status" value="2"/>
</dbReference>
<comment type="catalytic activity">
    <reaction evidence="1">
        <text>ATP + protein L-histidine = ADP + protein N-phospho-L-histidine.</text>
        <dbReference type="EC" id="2.7.13.3"/>
    </reaction>
</comment>
<dbReference type="SUPFAM" id="SSF55874">
    <property type="entry name" value="ATPase domain of HSP90 chaperone/DNA topoisomerase II/histidine kinase"/>
    <property type="match status" value="1"/>
</dbReference>
<dbReference type="Gene3D" id="6.10.340.10">
    <property type="match status" value="1"/>
</dbReference>
<keyword evidence="17" id="KW-1185">Reference proteome</keyword>
<feature type="compositionally biased region" description="Polar residues" evidence="10">
    <location>
        <begin position="298"/>
        <end position="311"/>
    </location>
</feature>
<dbReference type="InterPro" id="IPR003018">
    <property type="entry name" value="GAF"/>
</dbReference>
<feature type="domain" description="PAS" evidence="13">
    <location>
        <begin position="510"/>
        <end position="553"/>
    </location>
</feature>
<sequence>MKLRLKTLVIVGLALLCLNLVMFTTSSNLLLDGYSQLERREVERDVQRAISVVMDNATDLDATARDYSEWDTTYSFVETHDPAYERSNFVDRTFDYLRLNALILLDRSGKPLLQQGYNLESRQRVPIPRSLWEHLQPGSPLLTHPSTTSAVHGLLQLPEGPMMVAARPIVTSEAEGPIRGTLLLGRFLAGPEIERVSRLTQLNLSLQSLHGIVQPSSAWAKLPTSPGRRSLLPSALAKLPLVARSTPSITPALQQSTPQQSTPQQSAPKPTQSKPERSKPERSKPERSKPSALVEPLAQSTDQIQPQLTRLSPTPPASTPPQPPESAQPESTQPESPQSPKVARLSAATMPPAIDDSRSNSGTEGSEVLRHRAVKALLLGTETVAIETLSDNRLASYALLDDLYGQPAWLVRVELDRAIYNRGLISLRYTLVLLVLGGLIFGAITLLLLERLVLARLMRLSEQVSAIGTSGNPTQRVEVMPGTDELSELAAILNATLDRLQVSQSAVCAAEAQYRSIFENAIEGIFQTTPDGRYLSANPALARIYGYSGPDVLLLALNATQNLYVNPNRRKEFVEQIRQKGSLANFESEVYRADGRRIWISESARAVYDEDGELLYYEGTVEDITERRRSEASLRTLKDRLEAILAAVPGTVSRVGRDLRYLEVNHHLAESFGRAPEEFIGQDIGFLGYGQEFREFVAEFFASPIQEATREVSRPVGDRIESYLVVAQKYNNDQAAFVLGIDITERKEAERAVREAEERFRSIFENAIEGIYQALPDGRYINANPAMARLYGYESPTALIEAFDRMGGPPYVQVDRARELLNMLEASGSVSGFESEVYRADGQHIWISENASALLDEAGRLVCYEGTVEDITDRKRAQETLMERSRLSILEAEVGVALCQRGELSEILQTCAEMMAGQLDCNLARVWTVDLDPTYLTLQAQVNRNTNNALHLDIPLLDDALRDKISLSAPELSTVAAVARSRNPLFRSECALIPHQGRSRTEVHFAGFPLVVEDRLVGALALYRVEPFAEAVQDALGWLASAIAVGIDRAQARQELTTRREALLFQLAAQIRNSLDLDTVLESAVQGIRNLLDTDRCLFAWYITDAGGGIPAWDVVNESRTPAVPSALGPYHHIHASYFLQQLMWSKCVRADDVSRLDNPTLRQMMEDRGYRSLLALPVQTRSGAIGVIECGQSAQVRTWSEREVELLRAVTDQLSTAIDQAELYAKAQVTAVQAQEQAKRLSTALQELKTAQTQLIQNEKMSSLGQMVAGIAHEINNPTTFIHGNLTYARRYTQELLSLIQHYRDSYPVPTEAVANFSRDIDVDFLCDDLPKTLQSMQLGAERIRQIVASLRNFSRLDQAEMKPVNIHEGIENTLLILQHRFKANSNFPGIEVEKHYGDLPLVVCYAGQLNQVFMNVISNAIDALEDRYGRSRNLRAQALRSAQVEEASLVAGSGNNSKVWITDNLEDRPIATSIVMPRLTITTELMSGEWVRILIADNGNGMSDEVRSKLFDPFFTTKPVGQGTGLGLSISYQIVVEKHRGTLDCRPAEGGGTEFLIEIPIEQPEWNEST</sequence>
<feature type="domain" description="PAC" evidence="14">
    <location>
        <begin position="584"/>
        <end position="636"/>
    </location>
</feature>
<feature type="domain" description="PAC" evidence="14">
    <location>
        <begin position="831"/>
        <end position="883"/>
    </location>
</feature>
<dbReference type="InterPro" id="IPR007892">
    <property type="entry name" value="CHASE4"/>
</dbReference>
<dbReference type="RefSeq" id="WP_393014934.1">
    <property type="nucleotide sequence ID" value="NZ_JAZAQF010000086.1"/>
</dbReference>
<feature type="domain" description="Histidine kinase" evidence="12">
    <location>
        <begin position="1271"/>
        <end position="1565"/>
    </location>
</feature>
<dbReference type="NCBIfam" id="TIGR00229">
    <property type="entry name" value="sensory_box"/>
    <property type="match status" value="3"/>
</dbReference>
<evidence type="ECO:0000256" key="8">
    <source>
        <dbReference type="ARBA" id="ARBA00022840"/>
    </source>
</evidence>
<dbReference type="InterPro" id="IPR035965">
    <property type="entry name" value="PAS-like_dom_sf"/>
</dbReference>
<dbReference type="PANTHER" id="PTHR43065">
    <property type="entry name" value="SENSOR HISTIDINE KINASE"/>
    <property type="match status" value="1"/>
</dbReference>
<feature type="domain" description="PAS" evidence="13">
    <location>
        <begin position="756"/>
        <end position="794"/>
    </location>
</feature>
<dbReference type="InterPro" id="IPR003660">
    <property type="entry name" value="HAMP_dom"/>
</dbReference>
<feature type="compositionally biased region" description="Basic and acidic residues" evidence="10">
    <location>
        <begin position="274"/>
        <end position="289"/>
    </location>
</feature>
<dbReference type="SMART" id="SM00091">
    <property type="entry name" value="PAS"/>
    <property type="match status" value="3"/>
</dbReference>
<dbReference type="SMART" id="SM00387">
    <property type="entry name" value="HATPase_c"/>
    <property type="match status" value="1"/>
</dbReference>
<proteinExistence type="predicted"/>
<organism evidence="16 17">
    <name type="scientific">Limnothrix redekei LRLZ20PSL1</name>
    <dbReference type="NCBI Taxonomy" id="3112953"/>
    <lineage>
        <taxon>Bacteria</taxon>
        <taxon>Bacillati</taxon>
        <taxon>Cyanobacteriota</taxon>
        <taxon>Cyanophyceae</taxon>
        <taxon>Pseudanabaenales</taxon>
        <taxon>Pseudanabaenaceae</taxon>
        <taxon>Limnothrix</taxon>
    </lineage>
</organism>
<evidence type="ECO:0000256" key="10">
    <source>
        <dbReference type="SAM" id="MobiDB-lite"/>
    </source>
</evidence>
<feature type="region of interest" description="Disordered" evidence="10">
    <location>
        <begin position="251"/>
        <end position="345"/>
    </location>
</feature>
<dbReference type="InterPro" id="IPR000700">
    <property type="entry name" value="PAS-assoc_C"/>
</dbReference>
<accession>A0ABW7CDH6</accession>
<feature type="compositionally biased region" description="Low complexity" evidence="10">
    <location>
        <begin position="327"/>
        <end position="340"/>
    </location>
</feature>
<evidence type="ECO:0000256" key="4">
    <source>
        <dbReference type="ARBA" id="ARBA00022553"/>
    </source>
</evidence>
<dbReference type="InterPro" id="IPR004358">
    <property type="entry name" value="Sig_transdc_His_kin-like_C"/>
</dbReference>
<dbReference type="Pfam" id="PF00672">
    <property type="entry name" value="HAMP"/>
    <property type="match status" value="1"/>
</dbReference>
<evidence type="ECO:0000259" key="13">
    <source>
        <dbReference type="PROSITE" id="PS50112"/>
    </source>
</evidence>
<evidence type="ECO:0000259" key="15">
    <source>
        <dbReference type="PROSITE" id="PS50885"/>
    </source>
</evidence>
<dbReference type="PROSITE" id="PS50112">
    <property type="entry name" value="PAS"/>
    <property type="match status" value="2"/>
</dbReference>
<feature type="domain" description="HAMP" evidence="15">
    <location>
        <begin position="451"/>
        <end position="505"/>
    </location>
</feature>
<dbReference type="Proteomes" id="UP001604335">
    <property type="component" value="Unassembled WGS sequence"/>
</dbReference>
<dbReference type="InterPro" id="IPR036890">
    <property type="entry name" value="HATPase_C_sf"/>
</dbReference>
<dbReference type="Pfam" id="PF02518">
    <property type="entry name" value="HATPase_c"/>
    <property type="match status" value="1"/>
</dbReference>
<dbReference type="Pfam" id="PF13188">
    <property type="entry name" value="PAS_8"/>
    <property type="match status" value="1"/>
</dbReference>
<evidence type="ECO:0000256" key="2">
    <source>
        <dbReference type="ARBA" id="ARBA00004370"/>
    </source>
</evidence>
<evidence type="ECO:0000256" key="11">
    <source>
        <dbReference type="SAM" id="Phobius"/>
    </source>
</evidence>
<dbReference type="Pfam" id="PF01590">
    <property type="entry name" value="GAF"/>
    <property type="match status" value="2"/>
</dbReference>
<evidence type="ECO:0000256" key="9">
    <source>
        <dbReference type="ARBA" id="ARBA00023012"/>
    </source>
</evidence>
<dbReference type="SUPFAM" id="SSF47384">
    <property type="entry name" value="Homodimeric domain of signal transducing histidine kinase"/>
    <property type="match status" value="1"/>
</dbReference>
<dbReference type="Gene3D" id="1.10.287.130">
    <property type="match status" value="1"/>
</dbReference>
<dbReference type="Gene3D" id="3.30.450.20">
    <property type="entry name" value="PAS domain"/>
    <property type="match status" value="3"/>
</dbReference>
<evidence type="ECO:0000313" key="16">
    <source>
        <dbReference type="EMBL" id="MFG3819193.1"/>
    </source>
</evidence>
<evidence type="ECO:0000256" key="7">
    <source>
        <dbReference type="ARBA" id="ARBA00022777"/>
    </source>
</evidence>
<evidence type="ECO:0000256" key="5">
    <source>
        <dbReference type="ARBA" id="ARBA00022679"/>
    </source>
</evidence>
<dbReference type="InterPro" id="IPR003661">
    <property type="entry name" value="HisK_dim/P_dom"/>
</dbReference>
<dbReference type="CDD" id="cd00082">
    <property type="entry name" value="HisKA"/>
    <property type="match status" value="1"/>
</dbReference>
<dbReference type="SMART" id="SM00065">
    <property type="entry name" value="GAF"/>
    <property type="match status" value="2"/>
</dbReference>
<dbReference type="CDD" id="cd00130">
    <property type="entry name" value="PAS"/>
    <property type="match status" value="2"/>
</dbReference>
<reference evidence="17" key="1">
    <citation type="journal article" date="2024" name="Algal Res.">
        <title>Biochemical, toxicological and genomic investigation of a high-biomass producing Limnothrix strain isolated from Italian shallow drinking water reservoir.</title>
        <authorList>
            <person name="Simonazzi M."/>
            <person name="Shishido T.K."/>
            <person name="Delbaje E."/>
            <person name="Wahlsten M."/>
            <person name="Fewer D.P."/>
            <person name="Sivonen K."/>
            <person name="Pezzolesi L."/>
            <person name="Pistocchi R."/>
        </authorList>
    </citation>
    <scope>NUCLEOTIDE SEQUENCE [LARGE SCALE GENOMIC DNA]</scope>
    <source>
        <strain evidence="17">LRLZ20PSL1</strain>
    </source>
</reference>
<dbReference type="SMART" id="SM00388">
    <property type="entry name" value="HisKA"/>
    <property type="match status" value="1"/>
</dbReference>
<dbReference type="SUPFAM" id="SSF55785">
    <property type="entry name" value="PYP-like sensor domain (PAS domain)"/>
    <property type="match status" value="3"/>
</dbReference>
<keyword evidence="6" id="KW-0547">Nucleotide-binding</keyword>
<dbReference type="PROSITE" id="PS50885">
    <property type="entry name" value="HAMP"/>
    <property type="match status" value="1"/>
</dbReference>
<dbReference type="PROSITE" id="PS50113">
    <property type="entry name" value="PAC"/>
    <property type="match status" value="2"/>
</dbReference>
<dbReference type="Pfam" id="PF05228">
    <property type="entry name" value="CHASE4"/>
    <property type="match status" value="1"/>
</dbReference>
<evidence type="ECO:0000256" key="3">
    <source>
        <dbReference type="ARBA" id="ARBA00012438"/>
    </source>
</evidence>
<dbReference type="EMBL" id="JAZAQF010000086">
    <property type="protein sequence ID" value="MFG3819193.1"/>
    <property type="molecule type" value="Genomic_DNA"/>
</dbReference>
<evidence type="ECO:0000256" key="1">
    <source>
        <dbReference type="ARBA" id="ARBA00000085"/>
    </source>
</evidence>
<dbReference type="InterPro" id="IPR029016">
    <property type="entry name" value="GAF-like_dom_sf"/>
</dbReference>
<feature type="compositionally biased region" description="Low complexity" evidence="10">
    <location>
        <begin position="251"/>
        <end position="273"/>
    </location>
</feature>
<dbReference type="Gene3D" id="3.30.565.10">
    <property type="entry name" value="Histidine kinase-like ATPase, C-terminal domain"/>
    <property type="match status" value="1"/>
</dbReference>
<dbReference type="PRINTS" id="PR00344">
    <property type="entry name" value="BCTRLSENSOR"/>
</dbReference>
<dbReference type="InterPro" id="IPR000014">
    <property type="entry name" value="PAS"/>
</dbReference>
<dbReference type="InterPro" id="IPR036097">
    <property type="entry name" value="HisK_dim/P_sf"/>
</dbReference>
<dbReference type="InterPro" id="IPR003594">
    <property type="entry name" value="HATPase_dom"/>
</dbReference>
<keyword evidence="11" id="KW-0472">Membrane</keyword>
<evidence type="ECO:0000259" key="14">
    <source>
        <dbReference type="PROSITE" id="PS50113"/>
    </source>
</evidence>
<protein>
    <recommendedName>
        <fullName evidence="3">histidine kinase</fullName>
        <ecNumber evidence="3">2.7.13.3</ecNumber>
    </recommendedName>
</protein>
<dbReference type="SMART" id="SM00304">
    <property type="entry name" value="HAMP"/>
    <property type="match status" value="1"/>
</dbReference>
<dbReference type="Gene3D" id="3.30.450.40">
    <property type="match status" value="2"/>
</dbReference>
<dbReference type="InterPro" id="IPR001610">
    <property type="entry name" value="PAC"/>
</dbReference>
<evidence type="ECO:0000259" key="12">
    <source>
        <dbReference type="PROSITE" id="PS50109"/>
    </source>
</evidence>
<keyword evidence="4" id="KW-0597">Phosphoprotein</keyword>